<feature type="compositionally biased region" description="Acidic residues" evidence="7">
    <location>
        <begin position="222"/>
        <end position="234"/>
    </location>
</feature>
<dbReference type="InterPro" id="IPR054292">
    <property type="entry name" value="DUF7028"/>
</dbReference>
<dbReference type="SUPFAM" id="SSF55729">
    <property type="entry name" value="Acyl-CoA N-acyltransferases (Nat)"/>
    <property type="match status" value="1"/>
</dbReference>
<dbReference type="GO" id="GO:0008270">
    <property type="term" value="F:zinc ion binding"/>
    <property type="evidence" value="ECO:0007669"/>
    <property type="project" value="UniProtKB-KW"/>
</dbReference>
<dbReference type="PANTHER" id="PTHR46309:SF1">
    <property type="entry name" value="PHD FINGER PROTEIN 12"/>
    <property type="match status" value="1"/>
</dbReference>
<evidence type="ECO:0000256" key="3">
    <source>
        <dbReference type="ARBA" id="ARBA00022771"/>
    </source>
</evidence>
<dbReference type="PRINTS" id="PR00929">
    <property type="entry name" value="ATHOOK"/>
</dbReference>
<feature type="compositionally biased region" description="Polar residues" evidence="7">
    <location>
        <begin position="476"/>
        <end position="485"/>
    </location>
</feature>
<keyword evidence="4" id="KW-0862">Zinc</keyword>
<dbReference type="InterPro" id="IPR000182">
    <property type="entry name" value="GNAT_dom"/>
</dbReference>
<evidence type="ECO:0000256" key="4">
    <source>
        <dbReference type="ARBA" id="ARBA00022833"/>
    </source>
</evidence>
<dbReference type="PANTHER" id="PTHR46309">
    <property type="entry name" value="PHD FINGER PROTEIN 12"/>
    <property type="match status" value="1"/>
</dbReference>
<dbReference type="GO" id="GO:0016747">
    <property type="term" value="F:acyltransferase activity, transferring groups other than amino-acyl groups"/>
    <property type="evidence" value="ECO:0007669"/>
    <property type="project" value="InterPro"/>
</dbReference>
<feature type="domain" description="PHD-type" evidence="8">
    <location>
        <begin position="798"/>
        <end position="843"/>
    </location>
</feature>
<dbReference type="InterPro" id="IPR011011">
    <property type="entry name" value="Znf_FYVE_PHD"/>
</dbReference>
<evidence type="ECO:0000313" key="10">
    <source>
        <dbReference type="EMBL" id="GAV57750.1"/>
    </source>
</evidence>
<evidence type="ECO:0000259" key="9">
    <source>
        <dbReference type="PROSITE" id="PS51186"/>
    </source>
</evidence>
<dbReference type="InterPro" id="IPR056511">
    <property type="entry name" value="IDM1_C"/>
</dbReference>
<organism evidence="10 11">
    <name type="scientific">Cephalotus follicularis</name>
    <name type="common">Albany pitcher plant</name>
    <dbReference type="NCBI Taxonomy" id="3775"/>
    <lineage>
        <taxon>Eukaryota</taxon>
        <taxon>Viridiplantae</taxon>
        <taxon>Streptophyta</taxon>
        <taxon>Embryophyta</taxon>
        <taxon>Tracheophyta</taxon>
        <taxon>Spermatophyta</taxon>
        <taxon>Magnoliopsida</taxon>
        <taxon>eudicotyledons</taxon>
        <taxon>Gunneridae</taxon>
        <taxon>Pentapetalae</taxon>
        <taxon>rosids</taxon>
        <taxon>fabids</taxon>
        <taxon>Oxalidales</taxon>
        <taxon>Cephalotaceae</taxon>
        <taxon>Cephalotus</taxon>
    </lineage>
</organism>
<feature type="region of interest" description="Disordered" evidence="7">
    <location>
        <begin position="1584"/>
        <end position="1606"/>
    </location>
</feature>
<feature type="compositionally biased region" description="Basic and acidic residues" evidence="7">
    <location>
        <begin position="270"/>
        <end position="292"/>
    </location>
</feature>
<dbReference type="InterPro" id="IPR017956">
    <property type="entry name" value="AT_hook_DNA-bd_motif"/>
</dbReference>
<dbReference type="InterPro" id="IPR042163">
    <property type="entry name" value="PHF12"/>
</dbReference>
<feature type="compositionally biased region" description="Basic and acidic residues" evidence="7">
    <location>
        <begin position="209"/>
        <end position="221"/>
    </location>
</feature>
<evidence type="ECO:0000256" key="5">
    <source>
        <dbReference type="ARBA" id="ARBA00023242"/>
    </source>
</evidence>
<keyword evidence="3 6" id="KW-0863">Zinc-finger</keyword>
<evidence type="ECO:0000256" key="2">
    <source>
        <dbReference type="ARBA" id="ARBA00022723"/>
    </source>
</evidence>
<dbReference type="GO" id="GO:0003714">
    <property type="term" value="F:transcription corepressor activity"/>
    <property type="evidence" value="ECO:0007669"/>
    <property type="project" value="InterPro"/>
</dbReference>
<dbReference type="InterPro" id="IPR016181">
    <property type="entry name" value="Acyl_CoA_acyltransferase"/>
</dbReference>
<dbReference type="PROSITE" id="PS50016">
    <property type="entry name" value="ZF_PHD_2"/>
    <property type="match status" value="1"/>
</dbReference>
<accession>A0A1Q3AQ38</accession>
<dbReference type="SMART" id="SM00384">
    <property type="entry name" value="AT_hook"/>
    <property type="match status" value="7"/>
</dbReference>
<feature type="compositionally biased region" description="Acidic residues" evidence="7">
    <location>
        <begin position="588"/>
        <end position="597"/>
    </location>
</feature>
<name>A0A1Q3AQ38_CEPFO</name>
<dbReference type="SUPFAM" id="SSF57903">
    <property type="entry name" value="FYVE/PHD zinc finger"/>
    <property type="match status" value="1"/>
</dbReference>
<dbReference type="InterPro" id="IPR001965">
    <property type="entry name" value="Znf_PHD"/>
</dbReference>
<feature type="region of interest" description="Disordered" evidence="7">
    <location>
        <begin position="435"/>
        <end position="487"/>
    </location>
</feature>
<keyword evidence="2" id="KW-0479">Metal-binding</keyword>
<comment type="caution">
    <text evidence="10">The sequence shown here is derived from an EMBL/GenBank/DDBJ whole genome shotgun (WGS) entry which is preliminary data.</text>
</comment>
<evidence type="ECO:0000256" key="7">
    <source>
        <dbReference type="SAM" id="MobiDB-lite"/>
    </source>
</evidence>
<dbReference type="SMART" id="SM00249">
    <property type="entry name" value="PHD"/>
    <property type="match status" value="2"/>
</dbReference>
<dbReference type="InterPro" id="IPR032308">
    <property type="entry name" value="TDBD"/>
</dbReference>
<protein>
    <submittedName>
        <fullName evidence="10">PHD domain-containing protein</fullName>
    </submittedName>
</protein>
<dbReference type="Proteomes" id="UP000187406">
    <property type="component" value="Unassembled WGS sequence"/>
</dbReference>
<dbReference type="OrthoDB" id="429143at2759"/>
<feature type="region of interest" description="Disordered" evidence="7">
    <location>
        <begin position="180"/>
        <end position="413"/>
    </location>
</feature>
<feature type="non-terminal residue" evidence="10">
    <location>
        <position position="1"/>
    </location>
</feature>
<dbReference type="Gene3D" id="3.40.630.30">
    <property type="match status" value="1"/>
</dbReference>
<dbReference type="Pfam" id="PF22970">
    <property type="entry name" value="DUF7028"/>
    <property type="match status" value="1"/>
</dbReference>
<dbReference type="Pfam" id="PF00628">
    <property type="entry name" value="PHD"/>
    <property type="match status" value="1"/>
</dbReference>
<evidence type="ECO:0000313" key="11">
    <source>
        <dbReference type="Proteomes" id="UP000187406"/>
    </source>
</evidence>
<dbReference type="PROSITE" id="PS51186">
    <property type="entry name" value="GNAT"/>
    <property type="match status" value="1"/>
</dbReference>
<dbReference type="InParanoid" id="A0A1Q3AQ38"/>
<feature type="domain" description="N-acetyltransferase" evidence="9">
    <location>
        <begin position="954"/>
        <end position="1103"/>
    </location>
</feature>
<feature type="compositionally biased region" description="Basic and acidic residues" evidence="7">
    <location>
        <begin position="299"/>
        <end position="313"/>
    </location>
</feature>
<proteinExistence type="predicted"/>
<dbReference type="GO" id="GO:0003677">
    <property type="term" value="F:DNA binding"/>
    <property type="evidence" value="ECO:0007669"/>
    <property type="project" value="InterPro"/>
</dbReference>
<evidence type="ECO:0000256" key="1">
    <source>
        <dbReference type="ARBA" id="ARBA00004123"/>
    </source>
</evidence>
<feature type="region of interest" description="Disordered" evidence="7">
    <location>
        <begin position="141"/>
        <end position="168"/>
    </location>
</feature>
<dbReference type="InterPro" id="IPR013083">
    <property type="entry name" value="Znf_RING/FYVE/PHD"/>
</dbReference>
<reference evidence="11" key="1">
    <citation type="submission" date="2016-04" db="EMBL/GenBank/DDBJ databases">
        <title>Cephalotus genome sequencing.</title>
        <authorList>
            <person name="Fukushima K."/>
            <person name="Hasebe M."/>
            <person name="Fang X."/>
        </authorList>
    </citation>
    <scope>NUCLEOTIDE SEQUENCE [LARGE SCALE GENOMIC DNA]</scope>
    <source>
        <strain evidence="11">cv. St1</strain>
    </source>
</reference>
<dbReference type="CDD" id="cd15539">
    <property type="entry name" value="PHD1_AIRE"/>
    <property type="match status" value="1"/>
</dbReference>
<feature type="compositionally biased region" description="Basic residues" evidence="7">
    <location>
        <begin position="314"/>
        <end position="323"/>
    </location>
</feature>
<feature type="region of interest" description="Disordered" evidence="7">
    <location>
        <begin position="1293"/>
        <end position="1319"/>
    </location>
</feature>
<dbReference type="InterPro" id="IPR019787">
    <property type="entry name" value="Znf_PHD-finger"/>
</dbReference>
<evidence type="ECO:0000259" key="8">
    <source>
        <dbReference type="PROSITE" id="PS50016"/>
    </source>
</evidence>
<sequence>NEDESLIYGPRCDEELLVASPNNEIKSELRNGEEFGVNGDICDGNVVKLVGSGRKRSRVDVHENDEGDFVDRMEGDSLDSELQVVERVLRSRTVVKSGGETGHKRKSGGGVVWKKRRGSECSENEIVLVKKEEAALSDDEVLKELECKRRRSPEKEESDGNESEKSIDVVKKTVKCKIGHPAKLLQNAVDESDGEVRKEVKPKRGRPPKVRESDKSDVHESDEVEGDKSDDEVGNEVKPKRGRPPKVQENDTSDFELVKEVKPRRGRPPKVYESDMVESDKSDVEVGREVKPKRGRPPKVQESDKSDFELVKEVKRRRGRPPKVYKSDMVESYKTNGEVGKEVKPKRGRPPKVQESDTSDDEVWKEVKLKRGRPPKVHKSDGIESDTSDFELVKEVKPRRGRPPKVYKRDMVESDKTDEKRLVGNELNVMMVKRTKMHRSDDLDTQDNDSSSGLRPEGVHAVKCNKRTMKEKGKNKNTTEVSNSRRAAKEAVRNRIVEILLAAGWTIDYRPRRNREYHDAVYVSPEGRTHWSVTLAYRKFKKQYEEDHANSELFNPGFTFSPVPPDELSILTRVVTKKRVGKNKKEAGEDEDTADEEPERKRQDQKLGKGKLHKEKLYPLARSSGKSVRGSVSRKFLVSEQDNLSWTSLKGVPQRNSQRPEMQNRKRCSLLVRNSIEGSNSDNDGYVLYDGKRTVLAWMIDLGTVPLNGKVKYLHKRKTRTEGRITREGIKCCCCSKIFTISEFENHAGNELSQPFENICLETGTTLLQCLLDSWNKQYESERKGFHFVDVVGEDPNDDTCGICGDGGDLICCDGCPSTFHQSCLNIKKFPSGVWHCDYCSCKFCGTVVESTYQRDNNDDTMMPSLLTCSLCEEKCNHQSCIQAKDAITNDPTSLSFCGKNCQELFDRLQMLLGVKHELQEGFSWTLLHRSDVGKDISAGETPPKVECNSKLAVALLVMDECFLPLVDYRSGINLIHNIVYNFGSNFNRLNYSGFFTAILERDDEIISAASIRIHGNHLAEMPFIGTRYAYRRQGMCRRLLSAIESALGSLNVEKLVIPAISELRETWTSVFGFKPLEVLSKQKMKKMNLIVFPGVDMLQKPLLLHQFAGENVISAEGLNPSEPLKEHQTINDVGKDSDYRCSAGFDLNVSGDGTVCDTAAMESGSGLPYVSINDKSDITVETTDVECLIPWGAAHDSLERNSELVNSLGSVSDHDQSGKLQATDSGEQTPLAFTWVSDSIANKLINKESILKHDLNSHDEDSLLHADEIIAIQPRDVAFTKHVGENVYTHDLEAKDQISHNEDSKRHKPQQLKEIECESDSRKKILDTHDVNNHYSVSPGDTYLSSTECSSSMVLSKPSNILSKQTNMFGDLFHQTSPSVSQGAPKIANGRHALLSDDCKINKLDSPGMVASDTDYINVQPCRASNDATKESNVQPFVSGLCMSTMVLSSSSESTMELGATHDNLEDNINKSLLNPLGSVCDHEQSEDIRSNKQSVIKAIDSGGQVPIVSRRAPDSIEDELKIEDRTLEHGLNSHDEGSVFHRDCQSLDLTFTSRLKHGENVHSHDSEQLQEMRYSDLDEKIPDTHKINNNLSVSPKDSYPASFE</sequence>
<dbReference type="GO" id="GO:0006357">
    <property type="term" value="P:regulation of transcription by RNA polymerase II"/>
    <property type="evidence" value="ECO:0007669"/>
    <property type="project" value="TreeGrafter"/>
</dbReference>
<gene>
    <name evidence="10" type="ORF">CFOL_v3_01286</name>
</gene>
<dbReference type="CDD" id="cd04301">
    <property type="entry name" value="NAT_SF"/>
    <property type="match status" value="1"/>
</dbReference>
<feature type="compositionally biased region" description="Basic and acidic residues" evidence="7">
    <location>
        <begin position="598"/>
        <end position="607"/>
    </location>
</feature>
<evidence type="ECO:0000256" key="6">
    <source>
        <dbReference type="PROSITE-ProRule" id="PRU00146"/>
    </source>
</evidence>
<dbReference type="Gene3D" id="3.30.40.10">
    <property type="entry name" value="Zinc/RING finger domain, C3HC4 (zinc finger)"/>
    <property type="match status" value="1"/>
</dbReference>
<dbReference type="Pfam" id="PF16135">
    <property type="entry name" value="TDBD"/>
    <property type="match status" value="1"/>
</dbReference>
<dbReference type="EMBL" id="BDDD01000041">
    <property type="protein sequence ID" value="GAV57750.1"/>
    <property type="molecule type" value="Genomic_DNA"/>
</dbReference>
<comment type="subcellular location">
    <subcellularLocation>
        <location evidence="1">Nucleus</location>
    </subcellularLocation>
</comment>
<dbReference type="GO" id="GO:0005634">
    <property type="term" value="C:nucleus"/>
    <property type="evidence" value="ECO:0007669"/>
    <property type="project" value="UniProtKB-SubCell"/>
</dbReference>
<feature type="region of interest" description="Disordered" evidence="7">
    <location>
        <begin position="580"/>
        <end position="626"/>
    </location>
</feature>
<keyword evidence="5" id="KW-0539">Nucleus</keyword>
<keyword evidence="11" id="KW-1185">Reference proteome</keyword>
<dbReference type="Pfam" id="PF23209">
    <property type="entry name" value="IDM1_C"/>
    <property type="match status" value="1"/>
</dbReference>